<evidence type="ECO:0000313" key="2">
    <source>
        <dbReference type="EMBL" id="SEJ18544.1"/>
    </source>
</evidence>
<dbReference type="OrthoDB" id="6196416at2"/>
<evidence type="ECO:0000256" key="1">
    <source>
        <dbReference type="SAM" id="SignalP"/>
    </source>
</evidence>
<evidence type="ECO:0008006" key="4">
    <source>
        <dbReference type="Google" id="ProtNLM"/>
    </source>
</evidence>
<evidence type="ECO:0000313" key="3">
    <source>
        <dbReference type="Proteomes" id="UP000199420"/>
    </source>
</evidence>
<dbReference type="EMBL" id="FNYC01000005">
    <property type="protein sequence ID" value="SEJ18544.1"/>
    <property type="molecule type" value="Genomic_DNA"/>
</dbReference>
<feature type="chain" id="PRO_5011542131" description="Lipoprotein" evidence="1">
    <location>
        <begin position="23"/>
        <end position="137"/>
    </location>
</feature>
<dbReference type="Proteomes" id="UP000199420">
    <property type="component" value="Unassembled WGS sequence"/>
</dbReference>
<dbReference type="RefSeq" id="WP_091337712.1">
    <property type="nucleotide sequence ID" value="NZ_FNYC01000005.1"/>
</dbReference>
<protein>
    <recommendedName>
        <fullName evidence="4">Lipoprotein</fullName>
    </recommendedName>
</protein>
<name>A0A1H6WTH3_9GAMM</name>
<dbReference type="AlphaFoldDB" id="A0A1H6WTH3"/>
<accession>A0A1H6WTH3</accession>
<dbReference type="STRING" id="529704.SAMN02927913_2643"/>
<sequence length="137" mass="15589">MRRQLLLLLAFVAMLCAGCATDQRNQALIHTLGAYGSTLRWGDFQSALQFVDPKVREANRPTALDLARYQQVRVTGYDDGAGPVPDGENVVHQVVQISLVNINTQSERTVIDRQTWRYDTDKKRWWLMSGLPDITRE</sequence>
<organism evidence="2 3">
    <name type="scientific">Frateuria terrea</name>
    <dbReference type="NCBI Taxonomy" id="529704"/>
    <lineage>
        <taxon>Bacteria</taxon>
        <taxon>Pseudomonadati</taxon>
        <taxon>Pseudomonadota</taxon>
        <taxon>Gammaproteobacteria</taxon>
        <taxon>Lysobacterales</taxon>
        <taxon>Rhodanobacteraceae</taxon>
        <taxon>Frateuria</taxon>
    </lineage>
</organism>
<keyword evidence="3" id="KW-1185">Reference proteome</keyword>
<keyword evidence="1" id="KW-0732">Signal</keyword>
<feature type="signal peptide" evidence="1">
    <location>
        <begin position="1"/>
        <end position="22"/>
    </location>
</feature>
<reference evidence="2 3" key="1">
    <citation type="submission" date="2016-10" db="EMBL/GenBank/DDBJ databases">
        <authorList>
            <person name="de Groot N.N."/>
        </authorList>
    </citation>
    <scope>NUCLEOTIDE SEQUENCE [LARGE SCALE GENOMIC DNA]</scope>
    <source>
        <strain evidence="2 3">DSM 26515</strain>
    </source>
</reference>
<gene>
    <name evidence="2" type="ORF">SAMN04487997_2666</name>
</gene>
<proteinExistence type="predicted"/>